<evidence type="ECO:0000256" key="8">
    <source>
        <dbReference type="SAM" id="MobiDB-lite"/>
    </source>
</evidence>
<dbReference type="PANTHER" id="PTHR23183">
    <property type="entry name" value="NOP14"/>
    <property type="match status" value="1"/>
</dbReference>
<evidence type="ECO:0000256" key="7">
    <source>
        <dbReference type="SAM" id="Coils"/>
    </source>
</evidence>
<evidence type="ECO:0000256" key="6">
    <source>
        <dbReference type="ARBA" id="ARBA00024695"/>
    </source>
</evidence>
<feature type="region of interest" description="Disordered" evidence="8">
    <location>
        <begin position="345"/>
        <end position="375"/>
    </location>
</feature>
<dbReference type="InterPro" id="IPR007276">
    <property type="entry name" value="Nop14"/>
</dbReference>
<keyword evidence="5" id="KW-0539">Nucleus</keyword>
<accession>A0A8X6MZW7</accession>
<feature type="region of interest" description="Disordered" evidence="8">
    <location>
        <begin position="284"/>
        <end position="318"/>
    </location>
</feature>
<protein>
    <submittedName>
        <fullName evidence="9">Nucleolar protein 14</fullName>
    </submittedName>
</protein>
<evidence type="ECO:0000313" key="9">
    <source>
        <dbReference type="EMBL" id="GFS86817.1"/>
    </source>
</evidence>
<feature type="coiled-coil region" evidence="7">
    <location>
        <begin position="738"/>
        <end position="812"/>
    </location>
</feature>
<keyword evidence="4" id="KW-0698">rRNA processing</keyword>
<evidence type="ECO:0000256" key="2">
    <source>
        <dbReference type="ARBA" id="ARBA00007466"/>
    </source>
</evidence>
<comment type="caution">
    <text evidence="9">The sequence shown here is derived from an EMBL/GenBank/DDBJ whole genome shotgun (WGS) entry which is preliminary data.</text>
</comment>
<dbReference type="GO" id="GO:0032040">
    <property type="term" value="C:small-subunit processome"/>
    <property type="evidence" value="ECO:0007669"/>
    <property type="project" value="InterPro"/>
</dbReference>
<dbReference type="Pfam" id="PF04147">
    <property type="entry name" value="Nop14"/>
    <property type="match status" value="1"/>
</dbReference>
<feature type="compositionally biased region" description="Acidic residues" evidence="8">
    <location>
        <begin position="354"/>
        <end position="366"/>
    </location>
</feature>
<gene>
    <name evidence="9" type="primary">NOP14</name>
    <name evidence="9" type="ORF">NPIL_140831</name>
</gene>
<evidence type="ECO:0000256" key="3">
    <source>
        <dbReference type="ARBA" id="ARBA00022517"/>
    </source>
</evidence>
<dbReference type="OrthoDB" id="441771at2759"/>
<dbReference type="PANTHER" id="PTHR23183:SF0">
    <property type="entry name" value="NUCLEOLAR PROTEIN 14"/>
    <property type="match status" value="1"/>
</dbReference>
<evidence type="ECO:0000313" key="10">
    <source>
        <dbReference type="Proteomes" id="UP000887013"/>
    </source>
</evidence>
<sequence>MVKQVFKKKISFKGEENPFNLKLNREKHSVLGKTVKGTKGLRCISRAQSHLKRKSLYNKAKKTSQKANNFVDRRLFNESAEDSATARFVQERKKKFKKDKFNLNEEELTHKGVPLHAVKNLDEELGSDDDEQLDAAFVNKAHFGGFPTKNQEALSHKEIIDQLINESKQKKHEKKIEKELTIDLTEKLDFEWKNLLIKVQTNKKGSLQGTEPILTNKKVSLQVTDKQEPKQVTNKKSVQLTDKELLETNKVKQMLIPDKQQQLSKKNDAYDVVAEQLRYTMRSTPGARVKTAEELEKEEQEKQFKLETERRSRMADDKEVKANFNDHLSADSILDDFDLQPITEDDVNEKSASDEDSEYSDSDNESVDSQMSDNTIEGEVSNKVESMSSQSEAKNCDTNVLFNIPANMGEFEEYLEVHNCVSSEEKLDGIEKILKPCLNAKSEAKLSKLVAFFGILIEYGLKHLKNNPTISENLITHLFDIAKVTPVKTSEKILFLLDQEQELFQNYKAKKKKNNFPKLEVILLFKYCSALYSVSDFTHPIITPVILFMCNILSSQFFITFQNIESRLCICSIILDCVTQSKRLVPEVICFLNKLLKCMFPCKDESTKKATERKVNLIISEKQTCNEINDINCLKPNESLSVNSRKLSIILKSVNLLQKFAVLYQHLPSFHYLFKEILSNCSLLPIEYYPDVLKNVVSHLIQEIEKNDTKFVPLTFPKVKPKPLKLFEPSYESKFNKKDDIKKKLKILKNVSQKIKKEEKDILRQMRRDMQVVSSEKLKEQLESDAERKRKVKELYHELSTQEGEYKKLMKKKP</sequence>
<organism evidence="9 10">
    <name type="scientific">Nephila pilipes</name>
    <name type="common">Giant wood spider</name>
    <name type="synonym">Nephila maculata</name>
    <dbReference type="NCBI Taxonomy" id="299642"/>
    <lineage>
        <taxon>Eukaryota</taxon>
        <taxon>Metazoa</taxon>
        <taxon>Ecdysozoa</taxon>
        <taxon>Arthropoda</taxon>
        <taxon>Chelicerata</taxon>
        <taxon>Arachnida</taxon>
        <taxon>Araneae</taxon>
        <taxon>Araneomorphae</taxon>
        <taxon>Entelegynae</taxon>
        <taxon>Araneoidea</taxon>
        <taxon>Nephilidae</taxon>
        <taxon>Nephila</taxon>
    </lineage>
</organism>
<evidence type="ECO:0000256" key="4">
    <source>
        <dbReference type="ARBA" id="ARBA00022552"/>
    </source>
</evidence>
<keyword evidence="3" id="KW-0690">Ribosome biogenesis</keyword>
<evidence type="ECO:0000256" key="1">
    <source>
        <dbReference type="ARBA" id="ARBA00004604"/>
    </source>
</evidence>
<keyword evidence="7" id="KW-0175">Coiled coil</keyword>
<comment type="function">
    <text evidence="6">Involved in nucleolar processing of pre-18S ribosomal RNA. Has a role in the nuclear export of 40S pre-ribosomal subunit to the cytoplasm.</text>
</comment>
<comment type="similarity">
    <text evidence="2">Belongs to the NOP14 family.</text>
</comment>
<keyword evidence="10" id="KW-1185">Reference proteome</keyword>
<dbReference type="GO" id="GO:0030490">
    <property type="term" value="P:maturation of SSU-rRNA"/>
    <property type="evidence" value="ECO:0007669"/>
    <property type="project" value="TreeGrafter"/>
</dbReference>
<proteinExistence type="inferred from homology"/>
<dbReference type="GO" id="GO:0030692">
    <property type="term" value="C:Noc4p-Nop14p complex"/>
    <property type="evidence" value="ECO:0007669"/>
    <property type="project" value="TreeGrafter"/>
</dbReference>
<dbReference type="AlphaFoldDB" id="A0A8X6MZW7"/>
<name>A0A8X6MZW7_NEPPI</name>
<reference evidence="9" key="1">
    <citation type="submission" date="2020-08" db="EMBL/GenBank/DDBJ databases">
        <title>Multicomponent nature underlies the extraordinary mechanical properties of spider dragline silk.</title>
        <authorList>
            <person name="Kono N."/>
            <person name="Nakamura H."/>
            <person name="Mori M."/>
            <person name="Yoshida Y."/>
            <person name="Ohtoshi R."/>
            <person name="Malay A.D."/>
            <person name="Moran D.A.P."/>
            <person name="Tomita M."/>
            <person name="Numata K."/>
            <person name="Arakawa K."/>
        </authorList>
    </citation>
    <scope>NUCLEOTIDE SEQUENCE</scope>
</reference>
<dbReference type="EMBL" id="BMAW01098819">
    <property type="protein sequence ID" value="GFS86817.1"/>
    <property type="molecule type" value="Genomic_DNA"/>
</dbReference>
<dbReference type="Proteomes" id="UP000887013">
    <property type="component" value="Unassembled WGS sequence"/>
</dbReference>
<feature type="compositionally biased region" description="Basic and acidic residues" evidence="8">
    <location>
        <begin position="290"/>
        <end position="318"/>
    </location>
</feature>
<comment type="subcellular location">
    <subcellularLocation>
        <location evidence="1">Nucleus</location>
        <location evidence="1">Nucleolus</location>
    </subcellularLocation>
</comment>
<evidence type="ECO:0000256" key="5">
    <source>
        <dbReference type="ARBA" id="ARBA00023242"/>
    </source>
</evidence>